<reference evidence="8 9" key="1">
    <citation type="submission" date="2020-07" db="EMBL/GenBank/DDBJ databases">
        <authorList>
            <person name="Zhuang K."/>
            <person name="Ran Y."/>
        </authorList>
    </citation>
    <scope>NUCLEOTIDE SEQUENCE [LARGE SCALE GENOMIC DNA]</scope>
    <source>
        <strain evidence="8 9">WCH-YHL-001</strain>
    </source>
</reference>
<evidence type="ECO:0000256" key="6">
    <source>
        <dbReference type="SAM" id="Phobius"/>
    </source>
</evidence>
<dbReference type="Proteomes" id="UP000515512">
    <property type="component" value="Chromosome"/>
</dbReference>
<dbReference type="InterPro" id="IPR010445">
    <property type="entry name" value="LapA_dom"/>
</dbReference>
<evidence type="ECO:0000256" key="4">
    <source>
        <dbReference type="ARBA" id="ARBA00023136"/>
    </source>
</evidence>
<evidence type="ECO:0000256" key="3">
    <source>
        <dbReference type="ARBA" id="ARBA00022989"/>
    </source>
</evidence>
<feature type="transmembrane region" description="Helical" evidence="6">
    <location>
        <begin position="73"/>
        <end position="97"/>
    </location>
</feature>
<feature type="transmembrane region" description="Helical" evidence="6">
    <location>
        <begin position="33"/>
        <end position="53"/>
    </location>
</feature>
<accession>A0A7D6ZVN9</accession>
<organism evidence="8 9">
    <name type="scientific">Nocardia huaxiensis</name>
    <dbReference type="NCBI Taxonomy" id="2755382"/>
    <lineage>
        <taxon>Bacteria</taxon>
        <taxon>Bacillati</taxon>
        <taxon>Actinomycetota</taxon>
        <taxon>Actinomycetes</taxon>
        <taxon>Mycobacteriales</taxon>
        <taxon>Nocardiaceae</taxon>
        <taxon>Nocardia</taxon>
    </lineage>
</organism>
<feature type="compositionally biased region" description="Polar residues" evidence="5">
    <location>
        <begin position="1"/>
        <end position="11"/>
    </location>
</feature>
<proteinExistence type="predicted"/>
<keyword evidence="2 6" id="KW-0812">Transmembrane</keyword>
<keyword evidence="3 6" id="KW-1133">Transmembrane helix</keyword>
<evidence type="ECO:0000256" key="2">
    <source>
        <dbReference type="ARBA" id="ARBA00022692"/>
    </source>
</evidence>
<gene>
    <name evidence="8" type="ORF">H0264_32210</name>
</gene>
<dbReference type="AlphaFoldDB" id="A0A7D6ZVN9"/>
<name>A0A7D6ZVN9_9NOCA</name>
<evidence type="ECO:0000313" key="8">
    <source>
        <dbReference type="EMBL" id="QLY29829.1"/>
    </source>
</evidence>
<dbReference type="Pfam" id="PF06305">
    <property type="entry name" value="LapA_dom"/>
    <property type="match status" value="1"/>
</dbReference>
<dbReference type="KEGG" id="nhu:H0264_32210"/>
<sequence length="108" mass="11487">MTADAVSNSGAEPTPGKTPAKHKGEGVLKTRAGYAWVGLVFAALLGIVVLIFILQNLEQSKVDVFAWQWNLPIGILVLLSVIIGALVTALIGGYRILQLRRAAKKAAH</sequence>
<dbReference type="GO" id="GO:0005886">
    <property type="term" value="C:plasma membrane"/>
    <property type="evidence" value="ECO:0007669"/>
    <property type="project" value="InterPro"/>
</dbReference>
<evidence type="ECO:0000313" key="9">
    <source>
        <dbReference type="Proteomes" id="UP000515512"/>
    </source>
</evidence>
<evidence type="ECO:0000259" key="7">
    <source>
        <dbReference type="Pfam" id="PF06305"/>
    </source>
</evidence>
<feature type="domain" description="Lipopolysaccharide assembly protein A" evidence="7">
    <location>
        <begin position="61"/>
        <end position="106"/>
    </location>
</feature>
<feature type="region of interest" description="Disordered" evidence="5">
    <location>
        <begin position="1"/>
        <end position="23"/>
    </location>
</feature>
<evidence type="ECO:0000256" key="1">
    <source>
        <dbReference type="ARBA" id="ARBA00022475"/>
    </source>
</evidence>
<keyword evidence="1" id="KW-1003">Cell membrane</keyword>
<dbReference type="EMBL" id="CP059399">
    <property type="protein sequence ID" value="QLY29829.1"/>
    <property type="molecule type" value="Genomic_DNA"/>
</dbReference>
<dbReference type="RefSeq" id="WP_181581033.1">
    <property type="nucleotide sequence ID" value="NZ_CP059399.1"/>
</dbReference>
<keyword evidence="4 6" id="KW-0472">Membrane</keyword>
<keyword evidence="9" id="KW-1185">Reference proteome</keyword>
<evidence type="ECO:0000256" key="5">
    <source>
        <dbReference type="SAM" id="MobiDB-lite"/>
    </source>
</evidence>
<protein>
    <submittedName>
        <fullName evidence="8">DUF1049 domain-containing protein</fullName>
    </submittedName>
</protein>